<comment type="caution">
    <text evidence="1">The sequence shown here is derived from an EMBL/GenBank/DDBJ whole genome shotgun (WGS) entry which is preliminary data.</text>
</comment>
<sequence>MEPHNQDYLKAVKALNVARNIIAHEVHSEYDNHILDILKIIGLTPSDNIDVDLKACIIVILASIANRREDLLASK</sequence>
<keyword evidence="2" id="KW-1185">Reference proteome</keyword>
<proteinExistence type="predicted"/>
<dbReference type="EMBL" id="QWEF01000001">
    <property type="protein sequence ID" value="TRZ60591.1"/>
    <property type="molecule type" value="Genomic_DNA"/>
</dbReference>
<name>A0ABY3DB23_9PSED</name>
<protein>
    <submittedName>
        <fullName evidence="1">Uncharacterized protein</fullName>
    </submittedName>
</protein>
<organism evidence="1 2">
    <name type="scientific">Pseudomonas alloputida</name>
    <dbReference type="NCBI Taxonomy" id="1940621"/>
    <lineage>
        <taxon>Bacteria</taxon>
        <taxon>Pseudomonadati</taxon>
        <taxon>Pseudomonadota</taxon>
        <taxon>Gammaproteobacteria</taxon>
        <taxon>Pseudomonadales</taxon>
        <taxon>Pseudomonadaceae</taxon>
        <taxon>Pseudomonas</taxon>
    </lineage>
</organism>
<gene>
    <name evidence="1" type="ORF">DZA28_11830</name>
</gene>
<evidence type="ECO:0000313" key="2">
    <source>
        <dbReference type="Proteomes" id="UP001165882"/>
    </source>
</evidence>
<evidence type="ECO:0000313" key="1">
    <source>
        <dbReference type="EMBL" id="TRZ60591.1"/>
    </source>
</evidence>
<reference evidence="1 2" key="1">
    <citation type="journal article" date="2019" name="Biocontrol Sci. Technol.">
        <title>Pseudomonas putida strain B2017 produced as technical grade active ingredient controls fungal and bacterial crop diseases.</title>
        <authorList>
            <person name="Oliver C."/>
            <person name="Hernandez I."/>
            <person name="Caminal M."/>
            <person name="Lara J.M."/>
            <person name="Fernandez C."/>
        </authorList>
    </citation>
    <scope>NUCLEOTIDE SEQUENCE [LARGE SCALE GENOMIC DNA]</scope>
    <source>
        <strain evidence="1 2">B2017</strain>
    </source>
</reference>
<accession>A0ABY3DB23</accession>
<dbReference type="Proteomes" id="UP001165882">
    <property type="component" value="Unassembled WGS sequence"/>
</dbReference>